<name>A0A9D3ZFV6_9ROSI</name>
<proteinExistence type="predicted"/>
<dbReference type="AlphaFoldDB" id="A0A9D3ZFV6"/>
<gene>
    <name evidence="1" type="ORF">J1N35_043847</name>
</gene>
<accession>A0A9D3ZFV6</accession>
<sequence>MYPEKGFTMNESNYRDFMARICQVAEALNWELFCEKRPRVDEELVYEFYANLTSSELTEVPVHRIKVSINSNPINEFFELPNFKNNEYFSLLSNLKPKIYKKFSRNLQFQVPSGLCQSKESTHVKENIGHHLRMYGSISSVSALCLVRMGLQSH</sequence>
<protein>
    <submittedName>
        <fullName evidence="1">Uncharacterized protein</fullName>
    </submittedName>
</protein>
<keyword evidence="2" id="KW-1185">Reference proteome</keyword>
<reference evidence="1 2" key="1">
    <citation type="journal article" date="2021" name="Plant Biotechnol. J.">
        <title>Multi-omics assisted identification of the key and species-specific regulatory components of drought-tolerant mechanisms in Gossypium stocksii.</title>
        <authorList>
            <person name="Yu D."/>
            <person name="Ke L."/>
            <person name="Zhang D."/>
            <person name="Wu Y."/>
            <person name="Sun Y."/>
            <person name="Mei J."/>
            <person name="Sun J."/>
            <person name="Sun Y."/>
        </authorList>
    </citation>
    <scope>NUCLEOTIDE SEQUENCE [LARGE SCALE GENOMIC DNA]</scope>
    <source>
        <strain evidence="2">cv. E1</strain>
        <tissue evidence="1">Leaf</tissue>
    </source>
</reference>
<dbReference type="Proteomes" id="UP000828251">
    <property type="component" value="Unassembled WGS sequence"/>
</dbReference>
<evidence type="ECO:0000313" key="2">
    <source>
        <dbReference type="Proteomes" id="UP000828251"/>
    </source>
</evidence>
<comment type="caution">
    <text evidence="1">The sequence shown here is derived from an EMBL/GenBank/DDBJ whole genome shotgun (WGS) entry which is preliminary data.</text>
</comment>
<dbReference type="EMBL" id="JAIQCV010000013">
    <property type="protein sequence ID" value="KAH1031673.1"/>
    <property type="molecule type" value="Genomic_DNA"/>
</dbReference>
<evidence type="ECO:0000313" key="1">
    <source>
        <dbReference type="EMBL" id="KAH1031673.1"/>
    </source>
</evidence>
<organism evidence="1 2">
    <name type="scientific">Gossypium stocksii</name>
    <dbReference type="NCBI Taxonomy" id="47602"/>
    <lineage>
        <taxon>Eukaryota</taxon>
        <taxon>Viridiplantae</taxon>
        <taxon>Streptophyta</taxon>
        <taxon>Embryophyta</taxon>
        <taxon>Tracheophyta</taxon>
        <taxon>Spermatophyta</taxon>
        <taxon>Magnoliopsida</taxon>
        <taxon>eudicotyledons</taxon>
        <taxon>Gunneridae</taxon>
        <taxon>Pentapetalae</taxon>
        <taxon>rosids</taxon>
        <taxon>malvids</taxon>
        <taxon>Malvales</taxon>
        <taxon>Malvaceae</taxon>
        <taxon>Malvoideae</taxon>
        <taxon>Gossypium</taxon>
    </lineage>
</organism>